<dbReference type="Pfam" id="PF10589">
    <property type="entry name" value="NADH_4Fe-4S"/>
    <property type="match status" value="1"/>
</dbReference>
<organism evidence="7 8">
    <name type="scientific">Psychracetigena formicireducens</name>
    <dbReference type="NCBI Taxonomy" id="2986056"/>
    <lineage>
        <taxon>Bacteria</taxon>
        <taxon>Bacillati</taxon>
        <taxon>Candidatus Lithacetigenota</taxon>
        <taxon>Candidatus Psychracetigena</taxon>
    </lineage>
</organism>
<keyword evidence="2" id="KW-0004">4Fe-4S</keyword>
<dbReference type="InterPro" id="IPR037225">
    <property type="entry name" value="Nuo51_FMN-bd_sf"/>
</dbReference>
<dbReference type="EC" id="1.12.1.3" evidence="7"/>
<dbReference type="InterPro" id="IPR011538">
    <property type="entry name" value="Nuo51_FMN-bd"/>
</dbReference>
<dbReference type="SUPFAM" id="SSF52833">
    <property type="entry name" value="Thioredoxin-like"/>
    <property type="match status" value="1"/>
</dbReference>
<dbReference type="PANTHER" id="PTHR43578:SF3">
    <property type="entry name" value="NADH-QUINONE OXIDOREDUCTASE SUBUNIT F"/>
    <property type="match status" value="1"/>
</dbReference>
<keyword evidence="3" id="KW-0479">Metal-binding</keyword>
<name>A0A9E2F1H7_PSYF1</name>
<dbReference type="InterPro" id="IPR036249">
    <property type="entry name" value="Thioredoxin-like_sf"/>
</dbReference>
<dbReference type="InterPro" id="IPR001949">
    <property type="entry name" value="NADH-UbQ_OxRdtase_51kDa_CS"/>
</dbReference>
<dbReference type="SMART" id="SM00928">
    <property type="entry name" value="NADH_4Fe-4S"/>
    <property type="match status" value="1"/>
</dbReference>
<dbReference type="Pfam" id="PF01512">
    <property type="entry name" value="Complex1_51K"/>
    <property type="match status" value="1"/>
</dbReference>
<dbReference type="Gene3D" id="3.40.50.11540">
    <property type="entry name" value="NADH-ubiquinone oxidoreductase 51kDa subunit"/>
    <property type="match status" value="1"/>
</dbReference>
<dbReference type="PANTHER" id="PTHR43578">
    <property type="entry name" value="NADH-QUINONE OXIDOREDUCTASE SUBUNIT F"/>
    <property type="match status" value="1"/>
</dbReference>
<dbReference type="InterPro" id="IPR019575">
    <property type="entry name" value="Nuop51_4Fe4S-bd"/>
</dbReference>
<comment type="similarity">
    <text evidence="1">Belongs to the complex I 51 kDa subunit family.</text>
</comment>
<keyword evidence="7" id="KW-0560">Oxidoreductase</keyword>
<dbReference type="GO" id="GO:0050583">
    <property type="term" value="F:hydrogen dehydrogenase (NADP+) activity"/>
    <property type="evidence" value="ECO:0007669"/>
    <property type="project" value="UniProtKB-EC"/>
</dbReference>
<evidence type="ECO:0000259" key="6">
    <source>
        <dbReference type="SMART" id="SM00928"/>
    </source>
</evidence>
<dbReference type="GO" id="GO:0051539">
    <property type="term" value="F:4 iron, 4 sulfur cluster binding"/>
    <property type="evidence" value="ECO:0007669"/>
    <property type="project" value="UniProtKB-KW"/>
</dbReference>
<reference evidence="7 8" key="1">
    <citation type="journal article" date="2021" name="bioRxiv">
        <title>Unique metabolic strategies in Hadean analogues reveal hints for primordial physiology.</title>
        <authorList>
            <person name="Nobu M.K."/>
            <person name="Nakai R."/>
            <person name="Tamazawa S."/>
            <person name="Mori H."/>
            <person name="Toyoda A."/>
            <person name="Ijiri A."/>
            <person name="Suzuki S."/>
            <person name="Kurokawa K."/>
            <person name="Kamagata Y."/>
            <person name="Tamaki H."/>
        </authorList>
    </citation>
    <scope>NUCLEOTIDE SEQUENCE [LARGE SCALE GENOMIC DNA]</scope>
    <source>
        <strain evidence="7">BS525</strain>
    </source>
</reference>
<dbReference type="GO" id="GO:0010181">
    <property type="term" value="F:FMN binding"/>
    <property type="evidence" value="ECO:0007669"/>
    <property type="project" value="InterPro"/>
</dbReference>
<dbReference type="Gene3D" id="6.10.250.1450">
    <property type="match status" value="1"/>
</dbReference>
<evidence type="ECO:0000256" key="5">
    <source>
        <dbReference type="ARBA" id="ARBA00023014"/>
    </source>
</evidence>
<dbReference type="Gene3D" id="1.20.1440.230">
    <property type="entry name" value="NADH-ubiquinone oxidoreductase 51kDa subunit, iron-sulphur binding domain"/>
    <property type="match status" value="1"/>
</dbReference>
<dbReference type="AlphaFoldDB" id="A0A9E2F1H7"/>
<evidence type="ECO:0000256" key="3">
    <source>
        <dbReference type="ARBA" id="ARBA00022723"/>
    </source>
</evidence>
<sequence>MKIYRLHVLLSTDSRSILRGALEVETKLKEEIIKKGLENEVQILRTGGWGIEEGVQLTVYPGGLIYVINNVEDIPYLVEEHFLKGRPVKKLMYEIDAPAKVEMTAPIEEEIMKKQTRIILRNVGLINPEDIKEYIAHDGYQALAQVLSAMTPEQVISEIKASELSGRGGAGFPTGFKWELTAKAPAKPKYIICNADEGEPGTFKDRVIMEGDPHSIIESMAIAAYAVGANKGFIYVRGEYDLSIDRLNIAIKQSKEIGLLGNNILGTNFDFDVEVRIGAGSYVCGEETALMESLEGKRGEPRSKPPYPSTEGLWAKPTVINNVETLANIPLIILKGAEWYKGLGVEGSRGTKVFTLFGDVNAKGVIEVPFGFTLKELIYEIGYGIKGGKNLKLVQLGGSSGSFITPEHLDVPIDWNSVRKIGAGQGSGAILVLDETRCVIDFLKNLLAFFNHESCGKCVPCRVGLPKALDLLNRVTSGNVEIDELGFMEELANVMKNTSFCGLGQAAANQILESLKYFKSEFINHIETGYCPANKCGRL</sequence>
<dbReference type="InterPro" id="IPR037207">
    <property type="entry name" value="Nuop51_4Fe4S-bd_sf"/>
</dbReference>
<dbReference type="EMBL" id="QLTW01000020">
    <property type="protein sequence ID" value="MBT9144747.1"/>
    <property type="molecule type" value="Genomic_DNA"/>
</dbReference>
<evidence type="ECO:0000256" key="2">
    <source>
        <dbReference type="ARBA" id="ARBA00022485"/>
    </source>
</evidence>
<proteinExistence type="inferred from homology"/>
<evidence type="ECO:0000313" key="7">
    <source>
        <dbReference type="EMBL" id="MBT9144747.1"/>
    </source>
</evidence>
<accession>A0A9E2F1H7</accession>
<dbReference type="FunFam" id="3.40.50.11540:FF:000001">
    <property type="entry name" value="NADH dehydrogenase [ubiquinone] flavoprotein 1, mitochondrial"/>
    <property type="match status" value="1"/>
</dbReference>
<dbReference type="GO" id="GO:0046872">
    <property type="term" value="F:metal ion binding"/>
    <property type="evidence" value="ECO:0007669"/>
    <property type="project" value="UniProtKB-KW"/>
</dbReference>
<dbReference type="PROSITE" id="PS00645">
    <property type="entry name" value="COMPLEX1_51K_2"/>
    <property type="match status" value="1"/>
</dbReference>
<dbReference type="Gene3D" id="3.10.20.600">
    <property type="match status" value="1"/>
</dbReference>
<dbReference type="NCBIfam" id="NF010120">
    <property type="entry name" value="PRK13596.1"/>
    <property type="match status" value="1"/>
</dbReference>
<dbReference type="SUPFAM" id="SSF140490">
    <property type="entry name" value="Nqo1C-terminal domain-like"/>
    <property type="match status" value="1"/>
</dbReference>
<dbReference type="CDD" id="cd02980">
    <property type="entry name" value="TRX_Fd_family"/>
    <property type="match status" value="1"/>
</dbReference>
<feature type="domain" description="NADH-ubiquinone oxidoreductase 51kDa subunit iron-sulphur binding" evidence="6">
    <location>
        <begin position="440"/>
        <end position="485"/>
    </location>
</feature>
<comment type="caution">
    <text evidence="7">The sequence shown here is derived from an EMBL/GenBank/DDBJ whole genome shotgun (WGS) entry which is preliminary data.</text>
</comment>
<dbReference type="SUPFAM" id="SSF142019">
    <property type="entry name" value="Nqo1 FMN-binding domain-like"/>
    <property type="match status" value="1"/>
</dbReference>
<dbReference type="Gene3D" id="3.40.30.10">
    <property type="entry name" value="Glutaredoxin"/>
    <property type="match status" value="1"/>
</dbReference>
<dbReference type="SUPFAM" id="SSF142984">
    <property type="entry name" value="Nqo1 middle domain-like"/>
    <property type="match status" value="1"/>
</dbReference>
<keyword evidence="4" id="KW-0408">Iron</keyword>
<keyword evidence="5" id="KW-0411">Iron-sulfur</keyword>
<evidence type="ECO:0000256" key="4">
    <source>
        <dbReference type="ARBA" id="ARBA00023004"/>
    </source>
</evidence>
<dbReference type="GO" id="GO:0008137">
    <property type="term" value="F:NADH dehydrogenase (ubiquinone) activity"/>
    <property type="evidence" value="ECO:0007669"/>
    <property type="project" value="InterPro"/>
</dbReference>
<evidence type="ECO:0000256" key="1">
    <source>
        <dbReference type="ARBA" id="ARBA00007523"/>
    </source>
</evidence>
<evidence type="ECO:0000313" key="8">
    <source>
        <dbReference type="Proteomes" id="UP000811545"/>
    </source>
</evidence>
<dbReference type="Proteomes" id="UP000811545">
    <property type="component" value="Unassembled WGS sequence"/>
</dbReference>
<protein>
    <submittedName>
        <fullName evidence="7">NADP-reducing hydrogenase subunit HndC</fullName>
        <ecNumber evidence="7">1.12.1.3</ecNumber>
    </submittedName>
</protein>
<gene>
    <name evidence="7" type="primary">hndC_2</name>
    <name evidence="7" type="ORF">DDT42_00595</name>
</gene>